<dbReference type="PROSITE" id="PS51257">
    <property type="entry name" value="PROKAR_LIPOPROTEIN"/>
    <property type="match status" value="1"/>
</dbReference>
<keyword evidence="3" id="KW-1185">Reference proteome</keyword>
<feature type="chain" id="PRO_5046703283" evidence="1">
    <location>
        <begin position="31"/>
        <end position="442"/>
    </location>
</feature>
<dbReference type="InterPro" id="IPR050490">
    <property type="entry name" value="Bact_solute-bd_prot1"/>
</dbReference>
<evidence type="ECO:0000313" key="3">
    <source>
        <dbReference type="Proteomes" id="UP001156389"/>
    </source>
</evidence>
<dbReference type="Pfam" id="PF01547">
    <property type="entry name" value="SBP_bac_1"/>
    <property type="match status" value="1"/>
</dbReference>
<accession>A0ABT2JY76</accession>
<dbReference type="InterPro" id="IPR006059">
    <property type="entry name" value="SBP"/>
</dbReference>
<comment type="caution">
    <text evidence="2">The sequence shown here is derived from an EMBL/GenBank/DDBJ whole genome shotgun (WGS) entry which is preliminary data.</text>
</comment>
<feature type="signal peptide" evidence="1">
    <location>
        <begin position="1"/>
        <end position="30"/>
    </location>
</feature>
<proteinExistence type="predicted"/>
<dbReference type="Proteomes" id="UP001156389">
    <property type="component" value="Unassembled WGS sequence"/>
</dbReference>
<keyword evidence="1" id="KW-0732">Signal</keyword>
<dbReference type="RefSeq" id="WP_260220182.1">
    <property type="nucleotide sequence ID" value="NZ_JAJAGO010000011.1"/>
</dbReference>
<dbReference type="EMBL" id="JAJAGO010000011">
    <property type="protein sequence ID" value="MCT2592857.1"/>
    <property type="molecule type" value="Genomic_DNA"/>
</dbReference>
<protein>
    <submittedName>
        <fullName evidence="2">Extracellular solute-binding protein</fullName>
    </submittedName>
</protein>
<gene>
    <name evidence="2" type="ORF">LHJ74_23575</name>
</gene>
<dbReference type="SUPFAM" id="SSF53850">
    <property type="entry name" value="Periplasmic binding protein-like II"/>
    <property type="match status" value="1"/>
</dbReference>
<evidence type="ECO:0000256" key="1">
    <source>
        <dbReference type="SAM" id="SignalP"/>
    </source>
</evidence>
<sequence>MSNRRSRIPATRFMAAGTACVLSFTLAACGGSDSGDGESSGPVTLEMWSGAEGADQAVKAFNAAHDDITLKYVKVPQEKMSNQLNNAHKAGDESKAPCLVQTDNREGSMLMANGVLQDIADHVKASEDKFSEGAIDALTIGDKTYGVPDARQPYFTIFNKPVFDKAGLEYPKTWEELIDAGKKLKKDGVKIFNLAGEDPSTWMNMAWQAGARWYEVEGDAWKINFTDKHSRWAANVMQQLLDEKVVSKISYADYAAMIQEYDAGKIASRQVSTWQLSSFEQQIKKTLGDWEPAPNFAAPGESSPASAGDTYGLMVPELCRHSKEATEAAVWLATNDKPVDTMGSPKTSGWYPAVKDPAPHLGQVVPEKLMGKHADKAVPVITKAAKFADGWQYGPNSKAMYEELADQWGKAMAGDIKVAAILPHMQKWVVNDLKQRKINVVE</sequence>
<name>A0ABT2JY76_9ACTN</name>
<organism evidence="2 3">
    <name type="scientific">Streptomyces gossypii</name>
    <dbReference type="NCBI Taxonomy" id="2883101"/>
    <lineage>
        <taxon>Bacteria</taxon>
        <taxon>Bacillati</taxon>
        <taxon>Actinomycetota</taxon>
        <taxon>Actinomycetes</taxon>
        <taxon>Kitasatosporales</taxon>
        <taxon>Streptomycetaceae</taxon>
        <taxon>Streptomyces</taxon>
    </lineage>
</organism>
<evidence type="ECO:0000313" key="2">
    <source>
        <dbReference type="EMBL" id="MCT2592857.1"/>
    </source>
</evidence>
<dbReference type="PANTHER" id="PTHR43649">
    <property type="entry name" value="ARABINOSE-BINDING PROTEIN-RELATED"/>
    <property type="match status" value="1"/>
</dbReference>
<dbReference type="Gene3D" id="3.40.190.10">
    <property type="entry name" value="Periplasmic binding protein-like II"/>
    <property type="match status" value="3"/>
</dbReference>
<dbReference type="PANTHER" id="PTHR43649:SF30">
    <property type="entry name" value="ABC TRANSPORTER SUBSTRATE-BINDING PROTEIN"/>
    <property type="match status" value="1"/>
</dbReference>
<reference evidence="2 3" key="1">
    <citation type="submission" date="2021-10" db="EMBL/GenBank/DDBJ databases">
        <title>Streptomyces gossypii sp. nov., isolated from soil collected from cotton field.</title>
        <authorList>
            <person name="Ge X."/>
            <person name="Chen X."/>
            <person name="Liu W."/>
        </authorList>
    </citation>
    <scope>NUCLEOTIDE SEQUENCE [LARGE SCALE GENOMIC DNA]</scope>
    <source>
        <strain evidence="2 3">N2-109</strain>
    </source>
</reference>